<dbReference type="PROSITE" id="PS51186">
    <property type="entry name" value="GNAT"/>
    <property type="match status" value="1"/>
</dbReference>
<dbReference type="InterPro" id="IPR016181">
    <property type="entry name" value="Acyl_CoA_acyltransferase"/>
</dbReference>
<dbReference type="Proteomes" id="UP000070263">
    <property type="component" value="Unassembled WGS sequence"/>
</dbReference>
<gene>
    <name evidence="2" type="ORF">AKJ51_01435</name>
</gene>
<reference evidence="2 3" key="1">
    <citation type="journal article" date="2016" name="Sci. Rep.">
        <title>Metabolic traits of an uncultured archaeal lineage -MSBL1- from brine pools of the Red Sea.</title>
        <authorList>
            <person name="Mwirichia R."/>
            <person name="Alam I."/>
            <person name="Rashid M."/>
            <person name="Vinu M."/>
            <person name="Ba-Alawi W."/>
            <person name="Anthony Kamau A."/>
            <person name="Kamanda Ngugi D."/>
            <person name="Goker M."/>
            <person name="Klenk H.P."/>
            <person name="Bajic V."/>
            <person name="Stingl U."/>
        </authorList>
    </citation>
    <scope>NUCLEOTIDE SEQUENCE [LARGE SCALE GENOMIC DNA]</scope>
    <source>
        <strain evidence="2">SCGC-AAA382A20</strain>
    </source>
</reference>
<evidence type="ECO:0000313" key="3">
    <source>
        <dbReference type="Proteomes" id="UP000070263"/>
    </source>
</evidence>
<name>A0A133VLU2_9EURY</name>
<accession>A0A133VLU2</accession>
<protein>
    <recommendedName>
        <fullName evidence="1">N-acetyltransferase domain-containing protein</fullName>
    </recommendedName>
</protein>
<evidence type="ECO:0000259" key="1">
    <source>
        <dbReference type="PROSITE" id="PS51186"/>
    </source>
</evidence>
<sequence>MKGWFKDRYRHGLSALGIRTKLDSKGMSIYPTEYGDDIVVYSMEDDGIEMRTECNFEKGYCHLYHLYVPKEKRGKGIGTAIIQEMEDIANSEGLEMMFISIGESDRNLESFMEELGYERGHLDYNLEKVSQGETIVGKYYKPLKGNRIELELVCANEDRQREEAFDKLQKYKILKEEHPDRVVVKEPESGYYDYLYKEVGIYVEPHKLDSWIEYLSHNSVEVDIIHD</sequence>
<dbReference type="Gene3D" id="3.40.630.30">
    <property type="match status" value="1"/>
</dbReference>
<keyword evidence="3" id="KW-1185">Reference proteome</keyword>
<dbReference type="Pfam" id="PF00583">
    <property type="entry name" value="Acetyltransf_1"/>
    <property type="match status" value="1"/>
</dbReference>
<dbReference type="CDD" id="cd04301">
    <property type="entry name" value="NAT_SF"/>
    <property type="match status" value="1"/>
</dbReference>
<proteinExistence type="predicted"/>
<organism evidence="2 3">
    <name type="scientific">candidate division MSBL1 archaeon SCGC-AAA382A20</name>
    <dbReference type="NCBI Taxonomy" id="1698280"/>
    <lineage>
        <taxon>Archaea</taxon>
        <taxon>Methanobacteriati</taxon>
        <taxon>Methanobacteriota</taxon>
        <taxon>candidate division MSBL1</taxon>
    </lineage>
</organism>
<comment type="caution">
    <text evidence="2">The sequence shown here is derived from an EMBL/GenBank/DDBJ whole genome shotgun (WGS) entry which is preliminary data.</text>
</comment>
<dbReference type="GO" id="GO:0016747">
    <property type="term" value="F:acyltransferase activity, transferring groups other than amino-acyl groups"/>
    <property type="evidence" value="ECO:0007669"/>
    <property type="project" value="InterPro"/>
</dbReference>
<dbReference type="SUPFAM" id="SSF55729">
    <property type="entry name" value="Acyl-CoA N-acyltransferases (Nat)"/>
    <property type="match status" value="1"/>
</dbReference>
<dbReference type="EMBL" id="LHYE01000009">
    <property type="protein sequence ID" value="KXB07383.1"/>
    <property type="molecule type" value="Genomic_DNA"/>
</dbReference>
<dbReference type="InterPro" id="IPR000182">
    <property type="entry name" value="GNAT_dom"/>
</dbReference>
<evidence type="ECO:0000313" key="2">
    <source>
        <dbReference type="EMBL" id="KXB07383.1"/>
    </source>
</evidence>
<dbReference type="AlphaFoldDB" id="A0A133VLU2"/>
<feature type="domain" description="N-acetyltransferase" evidence="1">
    <location>
        <begin position="1"/>
        <end position="142"/>
    </location>
</feature>